<reference evidence="13" key="1">
    <citation type="submission" date="2016-06" db="EMBL/GenBank/DDBJ databases">
        <title>Parallel loss of symbiosis genes in relatives of nitrogen-fixing non-legume Parasponia.</title>
        <authorList>
            <person name="Van Velzen R."/>
            <person name="Holmer R."/>
            <person name="Bu F."/>
            <person name="Rutten L."/>
            <person name="Van Zeijl A."/>
            <person name="Liu W."/>
            <person name="Santuari L."/>
            <person name="Cao Q."/>
            <person name="Sharma T."/>
            <person name="Shen D."/>
            <person name="Roswanjaya Y."/>
            <person name="Wardhani T."/>
            <person name="Kalhor M.S."/>
            <person name="Jansen J."/>
            <person name="Van den Hoogen J."/>
            <person name="Gungor B."/>
            <person name="Hartog M."/>
            <person name="Hontelez J."/>
            <person name="Verver J."/>
            <person name="Yang W.-C."/>
            <person name="Schijlen E."/>
            <person name="Repin R."/>
            <person name="Schilthuizen M."/>
            <person name="Schranz E."/>
            <person name="Heidstra R."/>
            <person name="Miyata K."/>
            <person name="Fedorova E."/>
            <person name="Kohlen W."/>
            <person name="Bisseling T."/>
            <person name="Smit S."/>
            <person name="Geurts R."/>
        </authorList>
    </citation>
    <scope>NUCLEOTIDE SEQUENCE [LARGE SCALE GENOMIC DNA]</scope>
    <source>
        <strain evidence="13">cv. RG33-2</strain>
    </source>
</reference>
<dbReference type="STRING" id="63057.A0A2P5FC43"/>
<keyword evidence="6" id="KW-1133">Transmembrane helix</keyword>
<feature type="signal peptide" evidence="10">
    <location>
        <begin position="1"/>
        <end position="23"/>
    </location>
</feature>
<evidence type="ECO:0000256" key="4">
    <source>
        <dbReference type="ARBA" id="ARBA00022729"/>
    </source>
</evidence>
<evidence type="ECO:0000313" key="12">
    <source>
        <dbReference type="EMBL" id="PON95352.1"/>
    </source>
</evidence>
<evidence type="ECO:0000256" key="9">
    <source>
        <dbReference type="ARBA" id="ARBA00023180"/>
    </source>
</evidence>
<evidence type="ECO:0000256" key="10">
    <source>
        <dbReference type="SAM" id="SignalP"/>
    </source>
</evidence>
<dbReference type="Pfam" id="PF08263">
    <property type="entry name" value="LRRNT_2"/>
    <property type="match status" value="1"/>
</dbReference>
<evidence type="ECO:0000256" key="1">
    <source>
        <dbReference type="ARBA" id="ARBA00004479"/>
    </source>
</evidence>
<dbReference type="EMBL" id="JXTC01000045">
    <property type="protein sequence ID" value="PON95352.1"/>
    <property type="molecule type" value="Genomic_DNA"/>
</dbReference>
<keyword evidence="3" id="KW-0812">Transmembrane</keyword>
<dbReference type="InterPro" id="IPR046956">
    <property type="entry name" value="RLP23-like"/>
</dbReference>
<keyword evidence="8" id="KW-0675">Receptor</keyword>
<keyword evidence="2" id="KW-0433">Leucine-rich repeat</keyword>
<dbReference type="SUPFAM" id="SSF52058">
    <property type="entry name" value="L domain-like"/>
    <property type="match status" value="1"/>
</dbReference>
<dbReference type="Gene3D" id="3.80.10.10">
    <property type="entry name" value="Ribonuclease Inhibitor"/>
    <property type="match status" value="1"/>
</dbReference>
<feature type="chain" id="PRO_5015117778" evidence="10">
    <location>
        <begin position="24"/>
        <end position="139"/>
    </location>
</feature>
<evidence type="ECO:0000256" key="6">
    <source>
        <dbReference type="ARBA" id="ARBA00022989"/>
    </source>
</evidence>
<keyword evidence="5" id="KW-0677">Repeat</keyword>
<evidence type="ECO:0000256" key="3">
    <source>
        <dbReference type="ARBA" id="ARBA00022692"/>
    </source>
</evidence>
<keyword evidence="4 10" id="KW-0732">Signal</keyword>
<organism evidence="12 13">
    <name type="scientific">Trema orientale</name>
    <name type="common">Charcoal tree</name>
    <name type="synonym">Celtis orientalis</name>
    <dbReference type="NCBI Taxonomy" id="63057"/>
    <lineage>
        <taxon>Eukaryota</taxon>
        <taxon>Viridiplantae</taxon>
        <taxon>Streptophyta</taxon>
        <taxon>Embryophyta</taxon>
        <taxon>Tracheophyta</taxon>
        <taxon>Spermatophyta</taxon>
        <taxon>Magnoliopsida</taxon>
        <taxon>eudicotyledons</taxon>
        <taxon>Gunneridae</taxon>
        <taxon>Pentapetalae</taxon>
        <taxon>rosids</taxon>
        <taxon>fabids</taxon>
        <taxon>Rosales</taxon>
        <taxon>Cannabaceae</taxon>
        <taxon>Trema</taxon>
    </lineage>
</organism>
<protein>
    <submittedName>
        <fullName evidence="12">LRR domain containing protein</fullName>
    </submittedName>
</protein>
<evidence type="ECO:0000256" key="2">
    <source>
        <dbReference type="ARBA" id="ARBA00022614"/>
    </source>
</evidence>
<keyword evidence="9" id="KW-0325">Glycoprotein</keyword>
<sequence>MGHTTTASTKVLSVLAILSGLLSLETIKVAFSHGNLDHDHVVGCAEMERKALLNFKQGLTDPSGQLSSWVGEDCCKWRGVGCNNITGRVVQVNLRNTNSDMDLNGDAEAGMHALGGEINPSLLSLTDLSYLDFSMNDFR</sequence>
<comment type="caution">
    <text evidence="12">The sequence shown here is derived from an EMBL/GenBank/DDBJ whole genome shotgun (WGS) entry which is preliminary data.</text>
</comment>
<dbReference type="GO" id="GO:0016020">
    <property type="term" value="C:membrane"/>
    <property type="evidence" value="ECO:0007669"/>
    <property type="project" value="UniProtKB-SubCell"/>
</dbReference>
<dbReference type="AlphaFoldDB" id="A0A2P5FC43"/>
<feature type="domain" description="Leucine-rich repeat-containing N-terminal plant-type" evidence="11">
    <location>
        <begin position="47"/>
        <end position="83"/>
    </location>
</feature>
<keyword evidence="13" id="KW-1185">Reference proteome</keyword>
<proteinExistence type="predicted"/>
<dbReference type="InParanoid" id="A0A2P5FC43"/>
<comment type="subcellular location">
    <subcellularLocation>
        <location evidence="1">Membrane</location>
        <topology evidence="1">Single-pass type I membrane protein</topology>
    </subcellularLocation>
</comment>
<name>A0A2P5FC43_TREOI</name>
<dbReference type="InterPro" id="IPR013210">
    <property type="entry name" value="LRR_N_plant-typ"/>
</dbReference>
<evidence type="ECO:0000256" key="5">
    <source>
        <dbReference type="ARBA" id="ARBA00022737"/>
    </source>
</evidence>
<keyword evidence="7" id="KW-0472">Membrane</keyword>
<dbReference type="PANTHER" id="PTHR48063">
    <property type="entry name" value="LRR RECEPTOR-LIKE KINASE"/>
    <property type="match status" value="1"/>
</dbReference>
<dbReference type="OrthoDB" id="1739302at2759"/>
<feature type="non-terminal residue" evidence="12">
    <location>
        <position position="139"/>
    </location>
</feature>
<evidence type="ECO:0000256" key="8">
    <source>
        <dbReference type="ARBA" id="ARBA00023170"/>
    </source>
</evidence>
<evidence type="ECO:0000313" key="13">
    <source>
        <dbReference type="Proteomes" id="UP000237000"/>
    </source>
</evidence>
<dbReference type="Proteomes" id="UP000237000">
    <property type="component" value="Unassembled WGS sequence"/>
</dbReference>
<dbReference type="PANTHER" id="PTHR48063:SF81">
    <property type="entry name" value="LEUCINE-RICH REPEAT-CONTAINING N-TERMINAL PLANT-TYPE DOMAIN-CONTAINING PROTEIN"/>
    <property type="match status" value="1"/>
</dbReference>
<evidence type="ECO:0000256" key="7">
    <source>
        <dbReference type="ARBA" id="ARBA00023136"/>
    </source>
</evidence>
<gene>
    <name evidence="12" type="ORF">TorRG33x02_088740</name>
</gene>
<accession>A0A2P5FC43</accession>
<dbReference type="InterPro" id="IPR032675">
    <property type="entry name" value="LRR_dom_sf"/>
</dbReference>
<evidence type="ECO:0000259" key="11">
    <source>
        <dbReference type="Pfam" id="PF08263"/>
    </source>
</evidence>